<feature type="transmembrane region" description="Helical" evidence="5">
    <location>
        <begin position="7"/>
        <end position="26"/>
    </location>
</feature>
<dbReference type="CTD" id="8232932"/>
<dbReference type="GO" id="GO:0016020">
    <property type="term" value="C:membrane"/>
    <property type="evidence" value="ECO:0007669"/>
    <property type="project" value="UniProtKB-SubCell"/>
</dbReference>
<reference evidence="8" key="2">
    <citation type="submission" date="2007-04" db="EMBL/GenBank/DDBJ databases">
        <title>The genome of the human body louse.</title>
        <authorList>
            <consortium name="The Human Body Louse Genome Consortium"/>
            <person name="Kirkness E."/>
            <person name="Walenz B."/>
            <person name="Hass B."/>
            <person name="Bruggner R."/>
            <person name="Strausberg R."/>
        </authorList>
    </citation>
    <scope>NUCLEOTIDE SEQUENCE</scope>
    <source>
        <strain evidence="8">USDA</strain>
    </source>
</reference>
<evidence type="ECO:0000256" key="2">
    <source>
        <dbReference type="ARBA" id="ARBA00022692"/>
    </source>
</evidence>
<dbReference type="Proteomes" id="UP000009046">
    <property type="component" value="Unassembled WGS sequence"/>
</dbReference>
<dbReference type="KEGG" id="phu:Phum_PHUM505170"/>
<dbReference type="EMBL" id="DS235841">
    <property type="protein sequence ID" value="EEB18212.1"/>
    <property type="molecule type" value="Genomic_DNA"/>
</dbReference>
<keyword evidence="3 5" id="KW-1133">Transmembrane helix</keyword>
<dbReference type="VEuPathDB" id="VectorBase:PHUM505170"/>
<dbReference type="InterPro" id="IPR045587">
    <property type="entry name" value="FKTN_N"/>
</dbReference>
<evidence type="ECO:0000256" key="5">
    <source>
        <dbReference type="SAM" id="Phobius"/>
    </source>
</evidence>
<keyword evidence="2 5" id="KW-0812">Transmembrane</keyword>
<name>E0VXV6_PEDHC</name>
<dbReference type="PANTHER" id="PTHR15407:SF28">
    <property type="entry name" value="RIBITOL-5-PHOSPHATE TRANSFERASE FKTN"/>
    <property type="match status" value="1"/>
</dbReference>
<reference evidence="8" key="1">
    <citation type="submission" date="2007-04" db="EMBL/GenBank/DDBJ databases">
        <title>Annotation of Pediculus humanus corporis strain USDA.</title>
        <authorList>
            <person name="Kirkness E."/>
            <person name="Hannick L."/>
            <person name="Hass B."/>
            <person name="Bruggner R."/>
            <person name="Lawson D."/>
            <person name="Bidwell S."/>
            <person name="Joardar V."/>
            <person name="Caler E."/>
            <person name="Walenz B."/>
            <person name="Inman J."/>
            <person name="Schobel S."/>
            <person name="Galinsky K."/>
            <person name="Amedeo P."/>
            <person name="Strausberg R."/>
        </authorList>
    </citation>
    <scope>NUCLEOTIDE SEQUENCE</scope>
    <source>
        <strain evidence="8">USDA</strain>
    </source>
</reference>
<protein>
    <recommendedName>
        <fullName evidence="11">Fukutin</fullName>
    </recommendedName>
</protein>
<dbReference type="STRING" id="121224.E0VXV6"/>
<proteinExistence type="predicted"/>
<evidence type="ECO:0000313" key="10">
    <source>
        <dbReference type="Proteomes" id="UP000009046"/>
    </source>
</evidence>
<dbReference type="EnsemblMetazoa" id="PHUM505170-RA">
    <property type="protein sequence ID" value="PHUM505170-PA"/>
    <property type="gene ID" value="PHUM505170"/>
</dbReference>
<dbReference type="RefSeq" id="XP_002430950.1">
    <property type="nucleotide sequence ID" value="XM_002430905.1"/>
</dbReference>
<evidence type="ECO:0000313" key="9">
    <source>
        <dbReference type="EnsemblMetazoa" id="PHUM505170-PA"/>
    </source>
</evidence>
<dbReference type="InterPro" id="IPR007074">
    <property type="entry name" value="LicD/FKTN/FKRP_NTP_transf"/>
</dbReference>
<dbReference type="GO" id="GO:0009100">
    <property type="term" value="P:glycoprotein metabolic process"/>
    <property type="evidence" value="ECO:0007669"/>
    <property type="project" value="UniProtKB-ARBA"/>
</dbReference>
<evidence type="ECO:0000259" key="7">
    <source>
        <dbReference type="Pfam" id="PF19737"/>
    </source>
</evidence>
<keyword evidence="10" id="KW-1185">Reference proteome</keyword>
<dbReference type="HOGENOM" id="CLU_047572_0_0_1"/>
<evidence type="ECO:0000259" key="6">
    <source>
        <dbReference type="Pfam" id="PF04991"/>
    </source>
</evidence>
<dbReference type="InterPro" id="IPR009644">
    <property type="entry name" value="FKTN/MNN4/W02B3.4-1"/>
</dbReference>
<dbReference type="OrthoDB" id="444255at2759"/>
<accession>E0VXV6</accession>
<reference evidence="9" key="3">
    <citation type="submission" date="2020-05" db="UniProtKB">
        <authorList>
            <consortium name="EnsemblMetazoa"/>
        </authorList>
    </citation>
    <scope>IDENTIFICATION</scope>
    <source>
        <strain evidence="9">USDA</strain>
    </source>
</reference>
<dbReference type="GeneID" id="8232932"/>
<comment type="subcellular location">
    <subcellularLocation>
        <location evidence="1">Membrane</location>
        <topology evidence="1">Single-pass membrane protein</topology>
    </subcellularLocation>
</comment>
<dbReference type="EMBL" id="AAZO01006141">
    <property type="status" value="NOT_ANNOTATED_CDS"/>
    <property type="molecule type" value="Genomic_DNA"/>
</dbReference>
<dbReference type="InParanoid" id="E0VXV6"/>
<dbReference type="AlphaFoldDB" id="E0VXV6"/>
<evidence type="ECO:0008006" key="11">
    <source>
        <dbReference type="Google" id="ProtNLM"/>
    </source>
</evidence>
<dbReference type="Pfam" id="PF19737">
    <property type="entry name" value="FKTN_N"/>
    <property type="match status" value="1"/>
</dbReference>
<evidence type="ECO:0000256" key="4">
    <source>
        <dbReference type="ARBA" id="ARBA00023136"/>
    </source>
</evidence>
<dbReference type="eggNOG" id="ENOG502QUDN">
    <property type="taxonomic scope" value="Eukaryota"/>
</dbReference>
<feature type="domain" description="LicD/FKTN/FKRP nucleotidyltransferase" evidence="6">
    <location>
        <begin position="276"/>
        <end position="321"/>
    </location>
</feature>
<sequence length="454" mass="53443">MRRRDLVFLLFGCSIIWCFIFEIFILRSISSEFFNSVQNSETPSYLKSLFDKAPILGERLFLIDKRMLKFYLDLNSYNSSTREDDCFFCHVQKNKPVTFALLCPTNASVEHILLPILRAWEVGFWVENIISSVPKKFSLHHANLPLGFILQKNEGSVIVEIVLLHEREGDFWWHGSFYQDPQYNSKLFNLGITKVKNDLVLGKEGALDKFQFKSVNVPKNIPLFLKESTYFIECNYELADKFFRTYGKDTTPRAIRFTHKVRKILSTAKTVLDNLQIPFWISSGTLLGYFRQCDVIPYAGDVDIGVFIKDYQEDLIPSFEAAHMKLKHRFGRLDEGFELSFILNEIKLDIFFFYDDGQYYWNGGHEVRIPCKTEEYIKANYGPDWFVPVPKWSWVDSPFNVQKMGEWKSEEINDYFFKLLNYLNFNLERISNKVNKVMLIYCNSQECAVYIYIR</sequence>
<evidence type="ECO:0000313" key="8">
    <source>
        <dbReference type="EMBL" id="EEB18212.1"/>
    </source>
</evidence>
<gene>
    <name evidence="9" type="primary">8232932</name>
    <name evidence="8" type="ORF">Phum_PHUM505170</name>
</gene>
<keyword evidence="4 5" id="KW-0472">Membrane</keyword>
<evidence type="ECO:0000256" key="1">
    <source>
        <dbReference type="ARBA" id="ARBA00004167"/>
    </source>
</evidence>
<dbReference type="Pfam" id="PF04991">
    <property type="entry name" value="LicD"/>
    <property type="match status" value="1"/>
</dbReference>
<organism>
    <name type="scientific">Pediculus humanus subsp. corporis</name>
    <name type="common">Body louse</name>
    <dbReference type="NCBI Taxonomy" id="121224"/>
    <lineage>
        <taxon>Eukaryota</taxon>
        <taxon>Metazoa</taxon>
        <taxon>Ecdysozoa</taxon>
        <taxon>Arthropoda</taxon>
        <taxon>Hexapoda</taxon>
        <taxon>Insecta</taxon>
        <taxon>Pterygota</taxon>
        <taxon>Neoptera</taxon>
        <taxon>Paraneoptera</taxon>
        <taxon>Psocodea</taxon>
        <taxon>Troctomorpha</taxon>
        <taxon>Phthiraptera</taxon>
        <taxon>Anoplura</taxon>
        <taxon>Pediculidae</taxon>
        <taxon>Pediculus</taxon>
    </lineage>
</organism>
<dbReference type="PANTHER" id="PTHR15407">
    <property type="entry name" value="FUKUTIN-RELATED"/>
    <property type="match status" value="1"/>
</dbReference>
<evidence type="ECO:0000256" key="3">
    <source>
        <dbReference type="ARBA" id="ARBA00022989"/>
    </source>
</evidence>
<feature type="domain" description="Ribitol-5-phosphate transferase FKTN N-terminal" evidence="7">
    <location>
        <begin position="60"/>
        <end position="261"/>
    </location>
</feature>